<keyword evidence="3" id="KW-1185">Reference proteome</keyword>
<sequence length="270" mass="31668">MFERFTSSFSNSSSNNRYNSRLEKRPRRRYLASLYNSLAVVKAAFQRFEQDQIKKSCYDPYQVQQLNEEFKYNPYNNSSSSEDDEEEEQQNITTKADKDMIMINKRKASELDDDDDEQEQEKKDEPVIKRIRVMASVAAENAVHTFIYGALIACDFVWSEKKYLGIARQLSNHTLTEMNESFSITSPQKNKKMRGFGVDFSPFVERPAALQLRMDAAEKNIRDVCKRAEQTIQEDVSRHKMTKCYALPLKRTFDDQNWGFVDEHDYSVKF</sequence>
<dbReference type="AlphaFoldDB" id="A0A367J7D4"/>
<protein>
    <submittedName>
        <fullName evidence="2">Uncharacterized protein</fullName>
    </submittedName>
</protein>
<organism evidence="2 3">
    <name type="scientific">Rhizopus stolonifer</name>
    <name type="common">Rhizopus nigricans</name>
    <dbReference type="NCBI Taxonomy" id="4846"/>
    <lineage>
        <taxon>Eukaryota</taxon>
        <taxon>Fungi</taxon>
        <taxon>Fungi incertae sedis</taxon>
        <taxon>Mucoromycota</taxon>
        <taxon>Mucoromycotina</taxon>
        <taxon>Mucoromycetes</taxon>
        <taxon>Mucorales</taxon>
        <taxon>Mucorineae</taxon>
        <taxon>Rhizopodaceae</taxon>
        <taxon>Rhizopus</taxon>
    </lineage>
</organism>
<name>A0A367J7D4_RHIST</name>
<feature type="compositionally biased region" description="Low complexity" evidence="1">
    <location>
        <begin position="7"/>
        <end position="19"/>
    </location>
</feature>
<evidence type="ECO:0000313" key="2">
    <source>
        <dbReference type="EMBL" id="RCH85864.1"/>
    </source>
</evidence>
<proteinExistence type="predicted"/>
<evidence type="ECO:0000313" key="3">
    <source>
        <dbReference type="Proteomes" id="UP000253551"/>
    </source>
</evidence>
<feature type="region of interest" description="Disordered" evidence="1">
    <location>
        <begin position="1"/>
        <end position="22"/>
    </location>
</feature>
<dbReference type="Proteomes" id="UP000253551">
    <property type="component" value="Unassembled WGS sequence"/>
</dbReference>
<gene>
    <name evidence="2" type="ORF">CU098_008851</name>
</gene>
<comment type="caution">
    <text evidence="2">The sequence shown here is derived from an EMBL/GenBank/DDBJ whole genome shotgun (WGS) entry which is preliminary data.</text>
</comment>
<dbReference type="EMBL" id="PJQM01004068">
    <property type="protein sequence ID" value="RCH85864.1"/>
    <property type="molecule type" value="Genomic_DNA"/>
</dbReference>
<reference evidence="2 3" key="1">
    <citation type="journal article" date="2018" name="G3 (Bethesda)">
        <title>Phylogenetic and Phylogenomic Definition of Rhizopus Species.</title>
        <authorList>
            <person name="Gryganskyi A.P."/>
            <person name="Golan J."/>
            <person name="Dolatabadi S."/>
            <person name="Mondo S."/>
            <person name="Robb S."/>
            <person name="Idnurm A."/>
            <person name="Muszewska A."/>
            <person name="Steczkiewicz K."/>
            <person name="Masonjones S."/>
            <person name="Liao H.L."/>
            <person name="Gajdeczka M.T."/>
            <person name="Anike F."/>
            <person name="Vuek A."/>
            <person name="Anishchenko I.M."/>
            <person name="Voigt K."/>
            <person name="de Hoog G.S."/>
            <person name="Smith M.E."/>
            <person name="Heitman J."/>
            <person name="Vilgalys R."/>
            <person name="Stajich J.E."/>
        </authorList>
    </citation>
    <scope>NUCLEOTIDE SEQUENCE [LARGE SCALE GENOMIC DNA]</scope>
    <source>
        <strain evidence="2 3">LSU 92-RS-03</strain>
    </source>
</reference>
<evidence type="ECO:0000256" key="1">
    <source>
        <dbReference type="SAM" id="MobiDB-lite"/>
    </source>
</evidence>
<feature type="region of interest" description="Disordered" evidence="1">
    <location>
        <begin position="72"/>
        <end position="99"/>
    </location>
</feature>
<accession>A0A367J7D4</accession>
<dbReference type="OrthoDB" id="2249054at2759"/>